<keyword evidence="6" id="KW-0540">Nuclease</keyword>
<dbReference type="PANTHER" id="PTHR43140:SF1">
    <property type="entry name" value="TYPE I RESTRICTION ENZYME ECOKI SPECIFICITY SUBUNIT"/>
    <property type="match status" value="1"/>
</dbReference>
<accession>A0ABW5V0P3</accession>
<evidence type="ECO:0000256" key="4">
    <source>
        <dbReference type="ARBA" id="ARBA00038652"/>
    </source>
</evidence>
<sequence length="393" mass="43719">MSLNLEKSHWKRVAFGDVVRNVNETVRDLEAAGIDRVIAMEHMDPGELKISRWGSTEDGTTFTRRVKPGQTLFGKRRAYQRKVAYAEFDAICSGDIYTFEADETQLRGDLLPFLVQSDGFFEHALGTSAGSLSPRTNWRDLKDFEFDLPPLDEQKLIADLLWSVERHRLALEKQALELRATLARWALQQFDAAVGSERRIVDLCEFVIGGVWGAPAGEGEVDVLALGPKSYSGDVVFVDPNGSPTRSITRKQAAGRILREGDIVLERSGGSFEQAVGRVMIAGPDLPDTIPTDFQRLLRPDRDQVEPAYLFWKLRLDWLTGVTRDYARRTTNISNLAVPDYLARTLVVPPKHDQLALIERVGQLNGAVDQAVDEVEALAALHGSFLADVFGGN</sequence>
<evidence type="ECO:0000256" key="1">
    <source>
        <dbReference type="ARBA" id="ARBA00010923"/>
    </source>
</evidence>
<organism evidence="6 7">
    <name type="scientific">Gulosibacter faecalis</name>
    <dbReference type="NCBI Taxonomy" id="272240"/>
    <lineage>
        <taxon>Bacteria</taxon>
        <taxon>Bacillati</taxon>
        <taxon>Actinomycetota</taxon>
        <taxon>Actinomycetes</taxon>
        <taxon>Micrococcales</taxon>
        <taxon>Microbacteriaceae</taxon>
        <taxon>Gulosibacter</taxon>
    </lineage>
</organism>
<keyword evidence="2" id="KW-0680">Restriction system</keyword>
<keyword evidence="6" id="KW-0378">Hydrolase</keyword>
<evidence type="ECO:0000259" key="5">
    <source>
        <dbReference type="Pfam" id="PF01420"/>
    </source>
</evidence>
<evidence type="ECO:0000256" key="3">
    <source>
        <dbReference type="ARBA" id="ARBA00023125"/>
    </source>
</evidence>
<dbReference type="InterPro" id="IPR051212">
    <property type="entry name" value="Type-I_RE_S_subunit"/>
</dbReference>
<reference evidence="7" key="1">
    <citation type="journal article" date="2019" name="Int. J. Syst. Evol. Microbiol.">
        <title>The Global Catalogue of Microorganisms (GCM) 10K type strain sequencing project: providing services to taxonomists for standard genome sequencing and annotation.</title>
        <authorList>
            <consortium name="The Broad Institute Genomics Platform"/>
            <consortium name="The Broad Institute Genome Sequencing Center for Infectious Disease"/>
            <person name="Wu L."/>
            <person name="Ma J."/>
        </authorList>
    </citation>
    <scope>NUCLEOTIDE SEQUENCE [LARGE SCALE GENOMIC DNA]</scope>
    <source>
        <strain evidence="7">TISTR 1514</strain>
    </source>
</reference>
<comment type="caution">
    <text evidence="6">The sequence shown here is derived from an EMBL/GenBank/DDBJ whole genome shotgun (WGS) entry which is preliminary data.</text>
</comment>
<evidence type="ECO:0000313" key="7">
    <source>
        <dbReference type="Proteomes" id="UP001597492"/>
    </source>
</evidence>
<dbReference type="Proteomes" id="UP001597492">
    <property type="component" value="Unassembled WGS sequence"/>
</dbReference>
<dbReference type="SUPFAM" id="SSF116734">
    <property type="entry name" value="DNA methylase specificity domain"/>
    <property type="match status" value="2"/>
</dbReference>
<dbReference type="GO" id="GO:0016787">
    <property type="term" value="F:hydrolase activity"/>
    <property type="evidence" value="ECO:0007669"/>
    <property type="project" value="UniProtKB-KW"/>
</dbReference>
<keyword evidence="3" id="KW-0238">DNA-binding</keyword>
<keyword evidence="6" id="KW-0255">Endonuclease</keyword>
<proteinExistence type="inferred from homology"/>
<gene>
    <name evidence="6" type="ORF">ACFSW7_13320</name>
</gene>
<dbReference type="Gene3D" id="3.90.220.20">
    <property type="entry name" value="DNA methylase specificity domains"/>
    <property type="match status" value="2"/>
</dbReference>
<dbReference type="PANTHER" id="PTHR43140">
    <property type="entry name" value="TYPE-1 RESTRICTION ENZYME ECOKI SPECIFICITY PROTEIN"/>
    <property type="match status" value="1"/>
</dbReference>
<feature type="domain" description="Type I restriction modification DNA specificity" evidence="5">
    <location>
        <begin position="72"/>
        <end position="176"/>
    </location>
</feature>
<dbReference type="InterPro" id="IPR044946">
    <property type="entry name" value="Restrct_endonuc_typeI_TRD_sf"/>
</dbReference>
<evidence type="ECO:0000313" key="6">
    <source>
        <dbReference type="EMBL" id="MFD2759359.1"/>
    </source>
</evidence>
<dbReference type="GO" id="GO:0004519">
    <property type="term" value="F:endonuclease activity"/>
    <property type="evidence" value="ECO:0007669"/>
    <property type="project" value="UniProtKB-KW"/>
</dbReference>
<protein>
    <submittedName>
        <fullName evidence="6">Restriction endonuclease subunit S</fullName>
        <ecNumber evidence="6">3.1.21.-</ecNumber>
    </submittedName>
</protein>
<dbReference type="EMBL" id="JBHUNE010000011">
    <property type="protein sequence ID" value="MFD2759359.1"/>
    <property type="molecule type" value="Genomic_DNA"/>
</dbReference>
<comment type="subunit">
    <text evidence="4">The methyltransferase is composed of M and S polypeptides.</text>
</comment>
<dbReference type="Pfam" id="PF01420">
    <property type="entry name" value="Methylase_S"/>
    <property type="match status" value="1"/>
</dbReference>
<dbReference type="EC" id="3.1.21.-" evidence="6"/>
<dbReference type="RefSeq" id="WP_019617590.1">
    <property type="nucleotide sequence ID" value="NZ_JBHUNE010000011.1"/>
</dbReference>
<name>A0ABW5V0P3_9MICO</name>
<dbReference type="InterPro" id="IPR000055">
    <property type="entry name" value="Restrct_endonuc_typeI_TRD"/>
</dbReference>
<evidence type="ECO:0000256" key="2">
    <source>
        <dbReference type="ARBA" id="ARBA00022747"/>
    </source>
</evidence>
<comment type="similarity">
    <text evidence="1">Belongs to the type-I restriction system S methylase family.</text>
</comment>
<keyword evidence="7" id="KW-1185">Reference proteome</keyword>